<organism evidence="1 3">
    <name type="scientific">Paramecium primaurelia</name>
    <dbReference type="NCBI Taxonomy" id="5886"/>
    <lineage>
        <taxon>Eukaryota</taxon>
        <taxon>Sar</taxon>
        <taxon>Alveolata</taxon>
        <taxon>Ciliophora</taxon>
        <taxon>Intramacronucleata</taxon>
        <taxon>Oligohymenophorea</taxon>
        <taxon>Peniculida</taxon>
        <taxon>Parameciidae</taxon>
        <taxon>Paramecium</taxon>
    </lineage>
</organism>
<sequence>MLRTFKFCTEFTTTQFLKLSNLQLSTLNDKIENFENVETSLSDGVLNIHLQNGKSFVINRQTPNKQLWYSSPISGPQRFNYINGKWVNSKQIEIENQLLNEINLLLIK</sequence>
<dbReference type="PROSITE" id="PS01344">
    <property type="entry name" value="FRATAXIN_1"/>
    <property type="match status" value="1"/>
</dbReference>
<dbReference type="Proteomes" id="UP000688137">
    <property type="component" value="Unassembled WGS sequence"/>
</dbReference>
<dbReference type="GO" id="GO:0005739">
    <property type="term" value="C:mitochondrion"/>
    <property type="evidence" value="ECO:0007669"/>
    <property type="project" value="TreeGrafter"/>
</dbReference>
<dbReference type="GO" id="GO:0006879">
    <property type="term" value="P:intracellular iron ion homeostasis"/>
    <property type="evidence" value="ECO:0007669"/>
    <property type="project" value="TreeGrafter"/>
</dbReference>
<gene>
    <name evidence="1" type="ORF">PPRIM_AZ9-3.1.T0340074</name>
    <name evidence="2" type="ORF">PPRIM_AZ9-3.1.T1870009</name>
</gene>
<dbReference type="InterPro" id="IPR020895">
    <property type="entry name" value="Frataxin_CS"/>
</dbReference>
<dbReference type="OMA" id="FVITGHT"/>
<dbReference type="Pfam" id="PF01491">
    <property type="entry name" value="Frataxin_Cyay"/>
    <property type="match status" value="1"/>
</dbReference>
<comment type="caution">
    <text evidence="1">The sequence shown here is derived from an EMBL/GenBank/DDBJ whole genome shotgun (WGS) entry which is preliminary data.</text>
</comment>
<evidence type="ECO:0000313" key="1">
    <source>
        <dbReference type="EMBL" id="CAD8062953.1"/>
    </source>
</evidence>
<dbReference type="SMART" id="SM01219">
    <property type="entry name" value="Frataxin_Cyay"/>
    <property type="match status" value="1"/>
</dbReference>
<dbReference type="InterPro" id="IPR002908">
    <property type="entry name" value="Frataxin/CyaY"/>
</dbReference>
<dbReference type="AlphaFoldDB" id="A0A8S1LBX5"/>
<dbReference type="PANTHER" id="PTHR16821">
    <property type="entry name" value="FRATAXIN"/>
    <property type="match status" value="1"/>
</dbReference>
<dbReference type="NCBIfam" id="TIGR03421">
    <property type="entry name" value="FeS_CyaY"/>
    <property type="match status" value="1"/>
</dbReference>
<keyword evidence="3" id="KW-1185">Reference proteome</keyword>
<proteinExistence type="predicted"/>
<evidence type="ECO:0008006" key="4">
    <source>
        <dbReference type="Google" id="ProtNLM"/>
    </source>
</evidence>
<protein>
    <recommendedName>
        <fullName evidence="4">Ferroxidase</fullName>
    </recommendedName>
</protein>
<dbReference type="GO" id="GO:0051537">
    <property type="term" value="F:2 iron, 2 sulfur cluster binding"/>
    <property type="evidence" value="ECO:0007669"/>
    <property type="project" value="TreeGrafter"/>
</dbReference>
<dbReference type="EMBL" id="CAJJDM010000196">
    <property type="protein sequence ID" value="CAD8117054.1"/>
    <property type="molecule type" value="Genomic_DNA"/>
</dbReference>
<accession>A0A8S1LBX5</accession>
<evidence type="ECO:0000313" key="3">
    <source>
        <dbReference type="Proteomes" id="UP000688137"/>
    </source>
</evidence>
<evidence type="ECO:0000313" key="2">
    <source>
        <dbReference type="EMBL" id="CAD8117054.1"/>
    </source>
</evidence>
<dbReference type="GO" id="GO:0034986">
    <property type="term" value="F:iron chaperone activity"/>
    <property type="evidence" value="ECO:0007669"/>
    <property type="project" value="TreeGrafter"/>
</dbReference>
<dbReference type="EMBL" id="CAJJDM010000033">
    <property type="protein sequence ID" value="CAD8062953.1"/>
    <property type="molecule type" value="Genomic_DNA"/>
</dbReference>
<reference evidence="1" key="1">
    <citation type="submission" date="2021-01" db="EMBL/GenBank/DDBJ databases">
        <authorList>
            <consortium name="Genoscope - CEA"/>
            <person name="William W."/>
        </authorList>
    </citation>
    <scope>NUCLEOTIDE SEQUENCE</scope>
</reference>
<name>A0A8S1LBX5_PARPR</name>
<dbReference type="GO" id="GO:0008198">
    <property type="term" value="F:ferrous iron binding"/>
    <property type="evidence" value="ECO:0007669"/>
    <property type="project" value="TreeGrafter"/>
</dbReference>
<dbReference type="PANTHER" id="PTHR16821:SF2">
    <property type="entry name" value="FRATAXIN, MITOCHONDRIAL"/>
    <property type="match status" value="1"/>
</dbReference>
<dbReference type="GO" id="GO:0016226">
    <property type="term" value="P:iron-sulfur cluster assembly"/>
    <property type="evidence" value="ECO:0007669"/>
    <property type="project" value="InterPro"/>
</dbReference>
<dbReference type="GO" id="GO:0008199">
    <property type="term" value="F:ferric iron binding"/>
    <property type="evidence" value="ECO:0007669"/>
    <property type="project" value="InterPro"/>
</dbReference>
<dbReference type="PROSITE" id="PS50810">
    <property type="entry name" value="FRATAXIN_2"/>
    <property type="match status" value="1"/>
</dbReference>
<dbReference type="GO" id="GO:0004322">
    <property type="term" value="F:ferroxidase activity"/>
    <property type="evidence" value="ECO:0007669"/>
    <property type="project" value="TreeGrafter"/>
</dbReference>